<dbReference type="PROSITE" id="PS50885">
    <property type="entry name" value="HAMP"/>
    <property type="match status" value="1"/>
</dbReference>
<evidence type="ECO:0000259" key="12">
    <source>
        <dbReference type="PROSITE" id="PS50109"/>
    </source>
</evidence>
<dbReference type="EC" id="2.7.13.3" evidence="3"/>
<feature type="domain" description="Histidine kinase" evidence="12">
    <location>
        <begin position="218"/>
        <end position="421"/>
    </location>
</feature>
<keyword evidence="7 14" id="KW-0418">Kinase</keyword>
<dbReference type="EMBL" id="CP058559">
    <property type="protein sequence ID" value="QNO13497.1"/>
    <property type="molecule type" value="Genomic_DNA"/>
</dbReference>
<dbReference type="SUPFAM" id="SSF55874">
    <property type="entry name" value="ATPase domain of HSP90 chaperone/DNA topoisomerase II/histidine kinase"/>
    <property type="match status" value="1"/>
</dbReference>
<evidence type="ECO:0000313" key="15">
    <source>
        <dbReference type="Proteomes" id="UP000516160"/>
    </source>
</evidence>
<keyword evidence="8 11" id="KW-1133">Transmembrane helix</keyword>
<evidence type="ECO:0000256" key="5">
    <source>
        <dbReference type="ARBA" id="ARBA00022679"/>
    </source>
</evidence>
<dbReference type="PRINTS" id="PR00344">
    <property type="entry name" value="BCTRLSENSOR"/>
</dbReference>
<dbReference type="AlphaFoldDB" id="A0A7G9W485"/>
<evidence type="ECO:0000256" key="4">
    <source>
        <dbReference type="ARBA" id="ARBA00022553"/>
    </source>
</evidence>
<dbReference type="InterPro" id="IPR005467">
    <property type="entry name" value="His_kinase_dom"/>
</dbReference>
<dbReference type="RefSeq" id="WP_213167166.1">
    <property type="nucleotide sequence ID" value="NZ_CP058559.1"/>
</dbReference>
<dbReference type="SMART" id="SM00387">
    <property type="entry name" value="HATPase_c"/>
    <property type="match status" value="1"/>
</dbReference>
<dbReference type="InterPro" id="IPR004358">
    <property type="entry name" value="Sig_transdc_His_kin-like_C"/>
</dbReference>
<evidence type="ECO:0000256" key="8">
    <source>
        <dbReference type="ARBA" id="ARBA00022989"/>
    </source>
</evidence>
<evidence type="ECO:0000256" key="9">
    <source>
        <dbReference type="ARBA" id="ARBA00023012"/>
    </source>
</evidence>
<feature type="transmembrane region" description="Helical" evidence="11">
    <location>
        <begin position="127"/>
        <end position="148"/>
    </location>
</feature>
<keyword evidence="10 11" id="KW-0472">Membrane</keyword>
<dbReference type="CDD" id="cd00082">
    <property type="entry name" value="HisKA"/>
    <property type="match status" value="1"/>
</dbReference>
<dbReference type="InterPro" id="IPR003661">
    <property type="entry name" value="HisK_dim/P_dom"/>
</dbReference>
<proteinExistence type="predicted"/>
<dbReference type="InterPro" id="IPR050398">
    <property type="entry name" value="HssS/ArlS-like"/>
</dbReference>
<dbReference type="Proteomes" id="UP000516160">
    <property type="component" value="Chromosome"/>
</dbReference>
<name>A0A7G9W485_ALKCA</name>
<sequence>MNFKRLVVIFLVVILTCSGLTLYAFKYSGEYEIDVPAVNDIANSLANGWVKLEDNQLPGLNYKMDYVVLDNKNQFLIATRKGLNNDLGSAIRNRDIILDIKLEDEVLGKLIVYNDSKTQWIAFRNRILVYTYLLIIFPAVICLLYFAYIDRKIILPFRKLQIFARHVAEGNLDMPLEMDEGNLFGAFTESFDLMREEINNSRARESLANQSKKELVASLSHDIKTPVASIKAVTELMHIKTPDESQRRQLEIINSKADQIDTLITNMFNASLEELQELKVVSSEHTSDIFYDLIKAADYNNLTEIARIPQCIFLGDLLRLTQVIDNIISNSYKYAGTSIYVSSVIKGKHLEIAFKDYGKGVSEEEKPLLFNKYFRAKNSKGQNGTGLGLYISKYMMEKMEGDIYCENSQDGFTMVLKLLIP</sequence>
<dbReference type="Pfam" id="PF00512">
    <property type="entry name" value="HisKA"/>
    <property type="match status" value="1"/>
</dbReference>
<dbReference type="SMART" id="SM00388">
    <property type="entry name" value="HisKA"/>
    <property type="match status" value="1"/>
</dbReference>
<dbReference type="Gene3D" id="3.30.565.10">
    <property type="entry name" value="Histidine kinase-like ATPase, C-terminal domain"/>
    <property type="match status" value="1"/>
</dbReference>
<dbReference type="InterPro" id="IPR036097">
    <property type="entry name" value="HisK_dim/P_sf"/>
</dbReference>
<dbReference type="SUPFAM" id="SSF47384">
    <property type="entry name" value="Homodimeric domain of signal transducing histidine kinase"/>
    <property type="match status" value="1"/>
</dbReference>
<dbReference type="Gene3D" id="1.10.287.130">
    <property type="match status" value="1"/>
</dbReference>
<dbReference type="PANTHER" id="PTHR45528">
    <property type="entry name" value="SENSOR HISTIDINE KINASE CPXA"/>
    <property type="match status" value="1"/>
</dbReference>
<evidence type="ECO:0000256" key="7">
    <source>
        <dbReference type="ARBA" id="ARBA00022777"/>
    </source>
</evidence>
<dbReference type="InterPro" id="IPR003660">
    <property type="entry name" value="HAMP_dom"/>
</dbReference>
<evidence type="ECO:0000256" key="6">
    <source>
        <dbReference type="ARBA" id="ARBA00022692"/>
    </source>
</evidence>
<evidence type="ECO:0000256" key="2">
    <source>
        <dbReference type="ARBA" id="ARBA00004141"/>
    </source>
</evidence>
<dbReference type="CDD" id="cd06225">
    <property type="entry name" value="HAMP"/>
    <property type="match status" value="1"/>
</dbReference>
<dbReference type="InterPro" id="IPR036890">
    <property type="entry name" value="HATPase_C_sf"/>
</dbReference>
<dbReference type="InterPro" id="IPR003594">
    <property type="entry name" value="HATPase_dom"/>
</dbReference>
<protein>
    <recommendedName>
        <fullName evidence="3">histidine kinase</fullName>
        <ecNumber evidence="3">2.7.13.3</ecNumber>
    </recommendedName>
</protein>
<dbReference type="GO" id="GO:0000155">
    <property type="term" value="F:phosphorelay sensor kinase activity"/>
    <property type="evidence" value="ECO:0007669"/>
    <property type="project" value="InterPro"/>
</dbReference>
<keyword evidence="6 11" id="KW-0812">Transmembrane</keyword>
<comment type="catalytic activity">
    <reaction evidence="1">
        <text>ATP + protein L-histidine = ADP + protein N-phospho-L-histidine.</text>
        <dbReference type="EC" id="2.7.13.3"/>
    </reaction>
</comment>
<keyword evidence="5" id="KW-0808">Transferase</keyword>
<evidence type="ECO:0000259" key="13">
    <source>
        <dbReference type="PROSITE" id="PS50885"/>
    </source>
</evidence>
<dbReference type="Pfam" id="PF02518">
    <property type="entry name" value="HATPase_c"/>
    <property type="match status" value="1"/>
</dbReference>
<feature type="domain" description="HAMP" evidence="13">
    <location>
        <begin position="151"/>
        <end position="203"/>
    </location>
</feature>
<evidence type="ECO:0000256" key="3">
    <source>
        <dbReference type="ARBA" id="ARBA00012438"/>
    </source>
</evidence>
<feature type="transmembrane region" description="Helical" evidence="11">
    <location>
        <begin position="6"/>
        <end position="25"/>
    </location>
</feature>
<dbReference type="PANTHER" id="PTHR45528:SF8">
    <property type="entry name" value="HISTIDINE KINASE"/>
    <property type="match status" value="1"/>
</dbReference>
<evidence type="ECO:0000256" key="11">
    <source>
        <dbReference type="SAM" id="Phobius"/>
    </source>
</evidence>
<evidence type="ECO:0000256" key="1">
    <source>
        <dbReference type="ARBA" id="ARBA00000085"/>
    </source>
</evidence>
<dbReference type="Gene3D" id="6.10.340.10">
    <property type="match status" value="1"/>
</dbReference>
<keyword evidence="4" id="KW-0597">Phosphoprotein</keyword>
<dbReference type="KEGG" id="acae:HYG86_01290"/>
<keyword evidence="9" id="KW-0902">Two-component regulatory system</keyword>
<evidence type="ECO:0000313" key="14">
    <source>
        <dbReference type="EMBL" id="QNO13497.1"/>
    </source>
</evidence>
<accession>A0A7G9W485</accession>
<evidence type="ECO:0000256" key="10">
    <source>
        <dbReference type="ARBA" id="ARBA00023136"/>
    </source>
</evidence>
<gene>
    <name evidence="14" type="ORF">HYG86_01290</name>
</gene>
<dbReference type="GO" id="GO:0005886">
    <property type="term" value="C:plasma membrane"/>
    <property type="evidence" value="ECO:0007669"/>
    <property type="project" value="TreeGrafter"/>
</dbReference>
<comment type="subcellular location">
    <subcellularLocation>
        <location evidence="2">Membrane</location>
        <topology evidence="2">Multi-pass membrane protein</topology>
    </subcellularLocation>
</comment>
<organism evidence="14 15">
    <name type="scientific">Alkalicella caledoniensis</name>
    <dbReference type="NCBI Taxonomy" id="2731377"/>
    <lineage>
        <taxon>Bacteria</taxon>
        <taxon>Bacillati</taxon>
        <taxon>Bacillota</taxon>
        <taxon>Clostridia</taxon>
        <taxon>Eubacteriales</taxon>
        <taxon>Proteinivoracaceae</taxon>
        <taxon>Alkalicella</taxon>
    </lineage>
</organism>
<reference evidence="14 15" key="1">
    <citation type="submission" date="2020-07" db="EMBL/GenBank/DDBJ databases">
        <title>Alkalicella. sp. LB2 genome.</title>
        <authorList>
            <person name="Postec A."/>
            <person name="Quemeneur M."/>
        </authorList>
    </citation>
    <scope>NUCLEOTIDE SEQUENCE [LARGE SCALE GENOMIC DNA]</scope>
    <source>
        <strain evidence="14 15">LB2</strain>
    </source>
</reference>
<dbReference type="PROSITE" id="PS50109">
    <property type="entry name" value="HIS_KIN"/>
    <property type="match status" value="1"/>
</dbReference>
<keyword evidence="15" id="KW-1185">Reference proteome</keyword>